<evidence type="ECO:0008006" key="4">
    <source>
        <dbReference type="Google" id="ProtNLM"/>
    </source>
</evidence>
<evidence type="ECO:0000256" key="1">
    <source>
        <dbReference type="SAM" id="MobiDB-lite"/>
    </source>
</evidence>
<sequence>MNALWQCAVCETVNNGGRSCTACGAAMTRRSAAVTAVRSRIAQAPPPPPADAPLPEPVRRAINREPVDEEEWPYDDSSFTMTPLPGGCLITARPRRSNW</sequence>
<evidence type="ECO:0000313" key="2">
    <source>
        <dbReference type="EMBL" id="MDT0351635.1"/>
    </source>
</evidence>
<accession>A0ABU2NCF8</accession>
<dbReference type="EMBL" id="JAVREJ010000013">
    <property type="protein sequence ID" value="MDT0351635.1"/>
    <property type="molecule type" value="Genomic_DNA"/>
</dbReference>
<gene>
    <name evidence="2" type="ORF">RM445_19075</name>
</gene>
<dbReference type="RefSeq" id="WP_311558028.1">
    <property type="nucleotide sequence ID" value="NZ_JAVREJ010000013.1"/>
</dbReference>
<protein>
    <recommendedName>
        <fullName evidence="4">RanBP2-type domain-containing protein</fullName>
    </recommendedName>
</protein>
<organism evidence="2 3">
    <name type="scientific">Pseudonocardia charpentierae</name>
    <dbReference type="NCBI Taxonomy" id="3075545"/>
    <lineage>
        <taxon>Bacteria</taxon>
        <taxon>Bacillati</taxon>
        <taxon>Actinomycetota</taxon>
        <taxon>Actinomycetes</taxon>
        <taxon>Pseudonocardiales</taxon>
        <taxon>Pseudonocardiaceae</taxon>
        <taxon>Pseudonocardia</taxon>
    </lineage>
</organism>
<keyword evidence="3" id="KW-1185">Reference proteome</keyword>
<evidence type="ECO:0000313" key="3">
    <source>
        <dbReference type="Proteomes" id="UP001183202"/>
    </source>
</evidence>
<dbReference type="Proteomes" id="UP001183202">
    <property type="component" value="Unassembled WGS sequence"/>
</dbReference>
<reference evidence="3" key="1">
    <citation type="submission" date="2023-07" db="EMBL/GenBank/DDBJ databases">
        <title>30 novel species of actinomycetes from the DSMZ collection.</title>
        <authorList>
            <person name="Nouioui I."/>
        </authorList>
    </citation>
    <scope>NUCLEOTIDE SEQUENCE [LARGE SCALE GENOMIC DNA]</scope>
    <source>
        <strain evidence="3">DSM 45834</strain>
    </source>
</reference>
<name>A0ABU2NCF8_9PSEU</name>
<proteinExistence type="predicted"/>
<feature type="region of interest" description="Disordered" evidence="1">
    <location>
        <begin position="66"/>
        <end position="85"/>
    </location>
</feature>
<comment type="caution">
    <text evidence="2">The sequence shown here is derived from an EMBL/GenBank/DDBJ whole genome shotgun (WGS) entry which is preliminary data.</text>
</comment>